<evidence type="ECO:0000313" key="4">
    <source>
        <dbReference type="WBParaSite" id="ASIM_0000253401-mRNA-1"/>
    </source>
</evidence>
<organism evidence="4">
    <name type="scientific">Anisakis simplex</name>
    <name type="common">Herring worm</name>
    <dbReference type="NCBI Taxonomy" id="6269"/>
    <lineage>
        <taxon>Eukaryota</taxon>
        <taxon>Metazoa</taxon>
        <taxon>Ecdysozoa</taxon>
        <taxon>Nematoda</taxon>
        <taxon>Chromadorea</taxon>
        <taxon>Rhabditida</taxon>
        <taxon>Spirurina</taxon>
        <taxon>Ascaridomorpha</taxon>
        <taxon>Ascaridoidea</taxon>
        <taxon>Anisakidae</taxon>
        <taxon>Anisakis</taxon>
        <taxon>Anisakis simplex complex</taxon>
    </lineage>
</organism>
<reference evidence="4" key="1">
    <citation type="submission" date="2017-02" db="UniProtKB">
        <authorList>
            <consortium name="WormBaseParasite"/>
        </authorList>
    </citation>
    <scope>IDENTIFICATION</scope>
</reference>
<name>A0A0M3J4R2_ANISI</name>
<gene>
    <name evidence="2" type="ORF">ASIM_LOCUS2395</name>
</gene>
<dbReference type="PROSITE" id="PS51910">
    <property type="entry name" value="GH18_2"/>
    <property type="match status" value="1"/>
</dbReference>
<dbReference type="InterPro" id="IPR050314">
    <property type="entry name" value="Glycosyl_Hydrlase_18"/>
</dbReference>
<dbReference type="GO" id="GO:0004568">
    <property type="term" value="F:chitinase activity"/>
    <property type="evidence" value="ECO:0007669"/>
    <property type="project" value="TreeGrafter"/>
</dbReference>
<dbReference type="AlphaFoldDB" id="A0A0M3J4R2"/>
<proteinExistence type="predicted"/>
<dbReference type="OrthoDB" id="76388at2759"/>
<dbReference type="PANTHER" id="PTHR11177:SF400">
    <property type="entry name" value="ENDOCHITINASE-RELATED"/>
    <property type="match status" value="1"/>
</dbReference>
<keyword evidence="3" id="KW-1185">Reference proteome</keyword>
<reference evidence="2 3" key="2">
    <citation type="submission" date="2018-11" db="EMBL/GenBank/DDBJ databases">
        <authorList>
            <consortium name="Pathogen Informatics"/>
        </authorList>
    </citation>
    <scope>NUCLEOTIDE SEQUENCE [LARGE SCALE GENOMIC DNA]</scope>
</reference>
<accession>A0A0M3J4R2</accession>
<dbReference type="PANTHER" id="PTHR11177">
    <property type="entry name" value="CHITINASE"/>
    <property type="match status" value="1"/>
</dbReference>
<evidence type="ECO:0000313" key="3">
    <source>
        <dbReference type="Proteomes" id="UP000267096"/>
    </source>
</evidence>
<protein>
    <submittedName>
        <fullName evidence="4">Glyco_hydro_18 domain-containing protein</fullName>
    </submittedName>
</protein>
<dbReference type="InterPro" id="IPR001223">
    <property type="entry name" value="Glyco_hydro18_cat"/>
</dbReference>
<dbReference type="GO" id="GO:0008061">
    <property type="term" value="F:chitin binding"/>
    <property type="evidence" value="ECO:0007669"/>
    <property type="project" value="TreeGrafter"/>
</dbReference>
<dbReference type="Proteomes" id="UP000267096">
    <property type="component" value="Unassembled WGS sequence"/>
</dbReference>
<dbReference type="Gene3D" id="3.20.20.80">
    <property type="entry name" value="Glycosidases"/>
    <property type="match status" value="1"/>
</dbReference>
<dbReference type="GO" id="GO:0006032">
    <property type="term" value="P:chitin catabolic process"/>
    <property type="evidence" value="ECO:0007669"/>
    <property type="project" value="TreeGrafter"/>
</dbReference>
<dbReference type="WBParaSite" id="ASIM_0000253401-mRNA-1">
    <property type="protein sequence ID" value="ASIM_0000253401-mRNA-1"/>
    <property type="gene ID" value="ASIM_0000253401"/>
</dbReference>
<evidence type="ECO:0000313" key="2">
    <source>
        <dbReference type="EMBL" id="VDK19924.1"/>
    </source>
</evidence>
<feature type="domain" description="GH18" evidence="1">
    <location>
        <begin position="3"/>
        <end position="123"/>
    </location>
</feature>
<dbReference type="SUPFAM" id="SSF51445">
    <property type="entry name" value="(Trans)glycosidases"/>
    <property type="match status" value="1"/>
</dbReference>
<dbReference type="GO" id="GO:0005975">
    <property type="term" value="P:carbohydrate metabolic process"/>
    <property type="evidence" value="ECO:0007669"/>
    <property type="project" value="InterPro"/>
</dbReference>
<sequence>MAGIRGGYIASWAQYRPGRGRFTPEDYKPGLCTHLFYAFAGFGDDYIVKSEILFFSFALLDFSRKHLILQAQDPSDAVPGTGGFALVNSLKNRDPGLKTLISIGGWSFGKEKFKVCHSLVVPH</sequence>
<dbReference type="Pfam" id="PF00704">
    <property type="entry name" value="Glyco_hydro_18"/>
    <property type="match status" value="1"/>
</dbReference>
<evidence type="ECO:0000259" key="1">
    <source>
        <dbReference type="PROSITE" id="PS51910"/>
    </source>
</evidence>
<dbReference type="InterPro" id="IPR017853">
    <property type="entry name" value="GH"/>
</dbReference>
<dbReference type="EMBL" id="UYRR01003165">
    <property type="protein sequence ID" value="VDK19924.1"/>
    <property type="molecule type" value="Genomic_DNA"/>
</dbReference>
<dbReference type="GO" id="GO:0005576">
    <property type="term" value="C:extracellular region"/>
    <property type="evidence" value="ECO:0007669"/>
    <property type="project" value="TreeGrafter"/>
</dbReference>